<protein>
    <submittedName>
        <fullName evidence="2">Uncharacterized protein</fullName>
    </submittedName>
</protein>
<accession>A0ABY2BQH3</accession>
<evidence type="ECO:0000256" key="1">
    <source>
        <dbReference type="SAM" id="MobiDB-lite"/>
    </source>
</evidence>
<reference evidence="2 3" key="1">
    <citation type="journal article" date="2015" name="Stand. Genomic Sci.">
        <title>Genomic Encyclopedia of Bacterial and Archaeal Type Strains, Phase III: the genomes of soil and plant-associated and newly described type strains.</title>
        <authorList>
            <person name="Whitman W.B."/>
            <person name="Woyke T."/>
            <person name="Klenk H.P."/>
            <person name="Zhou Y."/>
            <person name="Lilburn T.G."/>
            <person name="Beck B.J."/>
            <person name="De Vos P."/>
            <person name="Vandamme P."/>
            <person name="Eisen J.A."/>
            <person name="Garrity G."/>
            <person name="Hugenholtz P."/>
            <person name="Kyrpides N.C."/>
        </authorList>
    </citation>
    <scope>NUCLEOTIDE SEQUENCE [LARGE SCALE GENOMIC DNA]</scope>
    <source>
        <strain evidence="2 3">VKM Ac-2538</strain>
    </source>
</reference>
<dbReference type="EMBL" id="SLWM01000003">
    <property type="protein sequence ID" value="TCO27865.1"/>
    <property type="molecule type" value="Genomic_DNA"/>
</dbReference>
<dbReference type="RefSeq" id="WP_199239750.1">
    <property type="nucleotide sequence ID" value="NZ_SLWM01000003.1"/>
</dbReference>
<dbReference type="Proteomes" id="UP000295818">
    <property type="component" value="Unassembled WGS sequence"/>
</dbReference>
<gene>
    <name evidence="2" type="ORF">EV644_103569</name>
</gene>
<proteinExistence type="predicted"/>
<name>A0ABY2BQH3_9ACTN</name>
<keyword evidence="3" id="KW-1185">Reference proteome</keyword>
<feature type="region of interest" description="Disordered" evidence="1">
    <location>
        <begin position="28"/>
        <end position="55"/>
    </location>
</feature>
<sequence length="107" mass="10698">MVAPSSPYPRTAVGLAVVALAATGCITKDSNDTAGGPADDDASTGTSNGPVGLKGGSKVELAQIPGGVIVDSGSFVVTKANVDTHDTERKAKTVEVQKDFASQFSCS</sequence>
<evidence type="ECO:0000313" key="2">
    <source>
        <dbReference type="EMBL" id="TCO27865.1"/>
    </source>
</evidence>
<evidence type="ECO:0000313" key="3">
    <source>
        <dbReference type="Proteomes" id="UP000295818"/>
    </source>
</evidence>
<comment type="caution">
    <text evidence="2">The sequence shown here is derived from an EMBL/GenBank/DDBJ whole genome shotgun (WGS) entry which is preliminary data.</text>
</comment>
<organism evidence="2 3">
    <name type="scientific">Kribbella orskensis</name>
    <dbReference type="NCBI Taxonomy" id="2512216"/>
    <lineage>
        <taxon>Bacteria</taxon>
        <taxon>Bacillati</taxon>
        <taxon>Actinomycetota</taxon>
        <taxon>Actinomycetes</taxon>
        <taxon>Propionibacteriales</taxon>
        <taxon>Kribbellaceae</taxon>
        <taxon>Kribbella</taxon>
    </lineage>
</organism>